<evidence type="ECO:0000313" key="1">
    <source>
        <dbReference type="EMBL" id="EJT74826.1"/>
    </source>
</evidence>
<reference evidence="1" key="2">
    <citation type="submission" date="2010-07" db="EMBL/GenBank/DDBJ databases">
        <authorList>
            <consortium name="The Broad Institute Genome Sequencing Platform"/>
            <consortium name="Broad Institute Genome Sequencing Center for Infectious Disease"/>
            <person name="Ma L.-J."/>
            <person name="Dead R."/>
            <person name="Young S."/>
            <person name="Zeng Q."/>
            <person name="Koehrsen M."/>
            <person name="Alvarado L."/>
            <person name="Berlin A."/>
            <person name="Chapman S.B."/>
            <person name="Chen Z."/>
            <person name="Freedman E."/>
            <person name="Gellesch M."/>
            <person name="Goldberg J."/>
            <person name="Griggs A."/>
            <person name="Gujja S."/>
            <person name="Heilman E.R."/>
            <person name="Heiman D."/>
            <person name="Hepburn T."/>
            <person name="Howarth C."/>
            <person name="Jen D."/>
            <person name="Larson L."/>
            <person name="Mehta T."/>
            <person name="Neiman D."/>
            <person name="Pearson M."/>
            <person name="Roberts A."/>
            <person name="Saif S."/>
            <person name="Shea T."/>
            <person name="Shenoy N."/>
            <person name="Sisk P."/>
            <person name="Stolte C."/>
            <person name="Sykes S."/>
            <person name="Walk T."/>
            <person name="White J."/>
            <person name="Yandava C."/>
            <person name="Haas B."/>
            <person name="Nusbaum C."/>
            <person name="Birren B."/>
        </authorList>
    </citation>
    <scope>NUCLEOTIDE SEQUENCE</scope>
    <source>
        <strain evidence="1">R3-111a-1</strain>
    </source>
</reference>
<dbReference type="AlphaFoldDB" id="J3P575"/>
<name>J3P575_GAET3</name>
<dbReference type="EMBL" id="GL385398">
    <property type="protein sequence ID" value="EJT74826.1"/>
    <property type="molecule type" value="Genomic_DNA"/>
</dbReference>
<dbReference type="Gene3D" id="2.120.10.70">
    <property type="entry name" value="Fucose-specific lectin"/>
    <property type="match status" value="1"/>
</dbReference>
<reference evidence="2" key="5">
    <citation type="submission" date="2018-04" db="UniProtKB">
        <authorList>
            <consortium name="EnsemblFungi"/>
        </authorList>
    </citation>
    <scope>IDENTIFICATION</scope>
    <source>
        <strain evidence="2">R3-111a-1</strain>
    </source>
</reference>
<sequence length="222" mass="23902">MLLYQTLGANSLSVSKYVSDRTSDLPWATQQLSLSILDGSPMALARIGNPTTRSDTRLYLANSDENMVQYQFDFQTGTLGRSSSTAFKLSPQSPLAVIARDNTGFYSRDTLPACARAAPYTHLVLFASPDRSSLSLVSWNCSGGFAEQTAKIKPLLLVRDRPGRTYLDLAAPQPDGLANTTPSSGRVYVLFDAGDGPEVEEWEAPDGGTDAAWKVVGSVSVK</sequence>
<dbReference type="Proteomes" id="UP000006039">
    <property type="component" value="Unassembled WGS sequence"/>
</dbReference>
<dbReference type="OrthoDB" id="5200039at2759"/>
<dbReference type="GeneID" id="20349122"/>
<dbReference type="SUPFAM" id="SSF89372">
    <property type="entry name" value="Fucose-specific lectin"/>
    <property type="match status" value="1"/>
</dbReference>
<dbReference type="RefSeq" id="XP_009224770.1">
    <property type="nucleotide sequence ID" value="XM_009226506.1"/>
</dbReference>
<evidence type="ECO:0000313" key="2">
    <source>
        <dbReference type="EnsemblFungi" id="EJT74826"/>
    </source>
</evidence>
<dbReference type="STRING" id="644352.J3P575"/>
<dbReference type="HOGENOM" id="CLU_1245444_0_0_1"/>
<protein>
    <recommendedName>
        <fullName evidence="4">Fucose-specific lectin</fullName>
    </recommendedName>
</protein>
<organism evidence="1">
    <name type="scientific">Gaeumannomyces tritici (strain R3-111a-1)</name>
    <name type="common">Wheat and barley take-all root rot fungus</name>
    <name type="synonym">Gaeumannomyces graminis var. tritici</name>
    <dbReference type="NCBI Taxonomy" id="644352"/>
    <lineage>
        <taxon>Eukaryota</taxon>
        <taxon>Fungi</taxon>
        <taxon>Dikarya</taxon>
        <taxon>Ascomycota</taxon>
        <taxon>Pezizomycotina</taxon>
        <taxon>Sordariomycetes</taxon>
        <taxon>Sordariomycetidae</taxon>
        <taxon>Magnaporthales</taxon>
        <taxon>Magnaporthaceae</taxon>
        <taxon>Gaeumannomyces</taxon>
    </lineage>
</organism>
<evidence type="ECO:0008006" key="4">
    <source>
        <dbReference type="Google" id="ProtNLM"/>
    </source>
</evidence>
<gene>
    <name evidence="2" type="primary">20349122</name>
    <name evidence="1" type="ORF">GGTG_08664</name>
</gene>
<dbReference type="EnsemblFungi" id="EJT74826">
    <property type="protein sequence ID" value="EJT74826"/>
    <property type="gene ID" value="GGTG_08664"/>
</dbReference>
<reference evidence="2" key="4">
    <citation type="journal article" date="2015" name="G3 (Bethesda)">
        <title>Genome sequences of three phytopathogenic species of the Magnaporthaceae family of fungi.</title>
        <authorList>
            <person name="Okagaki L.H."/>
            <person name="Nunes C.C."/>
            <person name="Sailsbery J."/>
            <person name="Clay B."/>
            <person name="Brown D."/>
            <person name="John T."/>
            <person name="Oh Y."/>
            <person name="Young N."/>
            <person name="Fitzgerald M."/>
            <person name="Haas B.J."/>
            <person name="Zeng Q."/>
            <person name="Young S."/>
            <person name="Adiconis X."/>
            <person name="Fan L."/>
            <person name="Levin J.Z."/>
            <person name="Mitchell T.K."/>
            <person name="Okubara P.A."/>
            <person name="Farman M.L."/>
            <person name="Kohn L.M."/>
            <person name="Birren B."/>
            <person name="Ma L.-J."/>
            <person name="Dean R.A."/>
        </authorList>
    </citation>
    <scope>NUCLEOTIDE SEQUENCE</scope>
    <source>
        <strain evidence="2">R3-111a-1</strain>
    </source>
</reference>
<proteinExistence type="predicted"/>
<accession>J3P575</accession>
<dbReference type="eggNOG" id="ENOG502SW5S">
    <property type="taxonomic scope" value="Eukaryota"/>
</dbReference>
<evidence type="ECO:0000313" key="3">
    <source>
        <dbReference type="Proteomes" id="UP000006039"/>
    </source>
</evidence>
<reference evidence="1" key="3">
    <citation type="submission" date="2010-09" db="EMBL/GenBank/DDBJ databases">
        <title>Annotation of Gaeumannomyces graminis var. tritici R3-111a-1.</title>
        <authorList>
            <consortium name="The Broad Institute Genome Sequencing Platform"/>
            <person name="Ma L.-J."/>
            <person name="Dead R."/>
            <person name="Young S.K."/>
            <person name="Zeng Q."/>
            <person name="Gargeya S."/>
            <person name="Fitzgerald M."/>
            <person name="Haas B."/>
            <person name="Abouelleil A."/>
            <person name="Alvarado L."/>
            <person name="Arachchi H.M."/>
            <person name="Berlin A."/>
            <person name="Brown A."/>
            <person name="Chapman S.B."/>
            <person name="Chen Z."/>
            <person name="Dunbar C."/>
            <person name="Freedman E."/>
            <person name="Gearin G."/>
            <person name="Gellesch M."/>
            <person name="Goldberg J."/>
            <person name="Griggs A."/>
            <person name="Gujja S."/>
            <person name="Heiman D."/>
            <person name="Howarth C."/>
            <person name="Larson L."/>
            <person name="Lui A."/>
            <person name="MacDonald P.J.P."/>
            <person name="Mehta T."/>
            <person name="Montmayeur A."/>
            <person name="Murphy C."/>
            <person name="Neiman D."/>
            <person name="Pearson M."/>
            <person name="Priest M."/>
            <person name="Roberts A."/>
            <person name="Saif S."/>
            <person name="Shea T."/>
            <person name="Shenoy N."/>
            <person name="Sisk P."/>
            <person name="Stolte C."/>
            <person name="Sykes S."/>
            <person name="Yandava C."/>
            <person name="Wortman J."/>
            <person name="Nusbaum C."/>
            <person name="Birren B."/>
        </authorList>
    </citation>
    <scope>NUCLEOTIDE SEQUENCE</scope>
    <source>
        <strain evidence="1">R3-111a-1</strain>
    </source>
</reference>
<keyword evidence="3" id="KW-1185">Reference proteome</keyword>
<dbReference type="VEuPathDB" id="FungiDB:GGTG_08664"/>
<reference evidence="3" key="1">
    <citation type="submission" date="2010-07" db="EMBL/GenBank/DDBJ databases">
        <title>The genome sequence of Gaeumannomyces graminis var. tritici strain R3-111a-1.</title>
        <authorList>
            <consortium name="The Broad Institute Genome Sequencing Platform"/>
            <person name="Ma L.-J."/>
            <person name="Dead R."/>
            <person name="Young S."/>
            <person name="Zeng Q."/>
            <person name="Koehrsen M."/>
            <person name="Alvarado L."/>
            <person name="Berlin A."/>
            <person name="Chapman S.B."/>
            <person name="Chen Z."/>
            <person name="Freedman E."/>
            <person name="Gellesch M."/>
            <person name="Goldberg J."/>
            <person name="Griggs A."/>
            <person name="Gujja S."/>
            <person name="Heilman E.R."/>
            <person name="Heiman D."/>
            <person name="Hepburn T."/>
            <person name="Howarth C."/>
            <person name="Jen D."/>
            <person name="Larson L."/>
            <person name="Mehta T."/>
            <person name="Neiman D."/>
            <person name="Pearson M."/>
            <person name="Roberts A."/>
            <person name="Saif S."/>
            <person name="Shea T."/>
            <person name="Shenoy N."/>
            <person name="Sisk P."/>
            <person name="Stolte C."/>
            <person name="Sykes S."/>
            <person name="Walk T."/>
            <person name="White J."/>
            <person name="Yandava C."/>
            <person name="Haas B."/>
            <person name="Nusbaum C."/>
            <person name="Birren B."/>
        </authorList>
    </citation>
    <scope>NUCLEOTIDE SEQUENCE [LARGE SCALE GENOMIC DNA]</scope>
    <source>
        <strain evidence="3">R3-111a-1</strain>
    </source>
</reference>